<evidence type="ECO:0000256" key="4">
    <source>
        <dbReference type="ARBA" id="ARBA00022840"/>
    </source>
</evidence>
<evidence type="ECO:0000256" key="1">
    <source>
        <dbReference type="ARBA" id="ARBA00022679"/>
    </source>
</evidence>
<dbReference type="GO" id="GO:0042352">
    <property type="term" value="P:GDP-L-fucose salvage"/>
    <property type="evidence" value="ECO:0007669"/>
    <property type="project" value="TreeGrafter"/>
</dbReference>
<dbReference type="InterPro" id="IPR006204">
    <property type="entry name" value="GHMP_kinase_N_dom"/>
</dbReference>
<evidence type="ECO:0000259" key="6">
    <source>
        <dbReference type="Pfam" id="PF00288"/>
    </source>
</evidence>
<keyword evidence="9" id="KW-1185">Reference proteome</keyword>
<dbReference type="EMBL" id="QXED01000001">
    <property type="protein sequence ID" value="RIV27201.1"/>
    <property type="molecule type" value="Genomic_DNA"/>
</dbReference>
<keyword evidence="3 8" id="KW-0418">Kinase</keyword>
<evidence type="ECO:0000256" key="3">
    <source>
        <dbReference type="ARBA" id="ARBA00022777"/>
    </source>
</evidence>
<dbReference type="SUPFAM" id="SSF54211">
    <property type="entry name" value="Ribosomal protein S5 domain 2-like"/>
    <property type="match status" value="1"/>
</dbReference>
<comment type="similarity">
    <text evidence="5">Belongs to the GHMP kinase family.</text>
</comment>
<evidence type="ECO:0000313" key="8">
    <source>
        <dbReference type="EMBL" id="RIV27201.1"/>
    </source>
</evidence>
<keyword evidence="1" id="KW-0808">Transferase</keyword>
<keyword evidence="2" id="KW-0547">Nucleotide-binding</keyword>
<evidence type="ECO:0000259" key="7">
    <source>
        <dbReference type="Pfam" id="PF08544"/>
    </source>
</evidence>
<dbReference type="SUPFAM" id="SSF55060">
    <property type="entry name" value="GHMP Kinase, C-terminal domain"/>
    <property type="match status" value="1"/>
</dbReference>
<dbReference type="InterPro" id="IPR013750">
    <property type="entry name" value="GHMP_kinase_C_dom"/>
</dbReference>
<name>A0A418MIP7_9BACT</name>
<proteinExistence type="inferred from homology"/>
<dbReference type="InterPro" id="IPR020568">
    <property type="entry name" value="Ribosomal_Su5_D2-typ_SF"/>
</dbReference>
<dbReference type="AlphaFoldDB" id="A0A418MIP7"/>
<comment type="caution">
    <text evidence="8">The sequence shown here is derived from an EMBL/GenBank/DDBJ whole genome shotgun (WGS) entry which is preliminary data.</text>
</comment>
<dbReference type="Pfam" id="PF08544">
    <property type="entry name" value="GHMP_kinases_C"/>
    <property type="match status" value="1"/>
</dbReference>
<dbReference type="PRINTS" id="PR00959">
    <property type="entry name" value="MEVGALKINASE"/>
</dbReference>
<dbReference type="GO" id="GO:0005524">
    <property type="term" value="F:ATP binding"/>
    <property type="evidence" value="ECO:0007669"/>
    <property type="project" value="UniProtKB-KW"/>
</dbReference>
<dbReference type="Gene3D" id="3.30.230.120">
    <property type="match status" value="1"/>
</dbReference>
<evidence type="ECO:0000256" key="2">
    <source>
        <dbReference type="ARBA" id="ARBA00022741"/>
    </source>
</evidence>
<dbReference type="PIRSF" id="PIRSF036406">
    <property type="entry name" value="Hept_kin"/>
    <property type="match status" value="1"/>
</dbReference>
<dbReference type="InterPro" id="IPR036554">
    <property type="entry name" value="GHMP_kinase_C_sf"/>
</dbReference>
<accession>A0A418MIP7</accession>
<sequence length="309" mass="33144">MHSQANLSDNQTITARVRVPLRIDFAGGWSDAPDFLRNEQGAVVNAAIDRYVEGQARWGQDGLRLEYTLDVPPDVHLGSSASIDVAWLRLTYGLIGRQIAPVELAEQAYAVEKILGVAGGKQDQYAAALGGFHLLRFLGHDGPVEVEPLAVSDETIGKLEEQCVLCLTSDRSSSGELHEQVWSRYRAGDKTIRKALERIRDSAQDARDALLRGDLSTLAAMLTLNREAARQLHPQLITPHMDQLFTAAEAAGALGSKPCGAGGGGCVLVLCNEGKRAAVVDALQQQSGQILPFSFAPPVDDPASQSTPS</sequence>
<dbReference type="PANTHER" id="PTHR32463:SF0">
    <property type="entry name" value="L-FUCOSE KINASE"/>
    <property type="match status" value="1"/>
</dbReference>
<protein>
    <submittedName>
        <fullName evidence="8">GHMP kinase</fullName>
    </submittedName>
</protein>
<dbReference type="InterPro" id="IPR052203">
    <property type="entry name" value="GHMP_Kinase-Related"/>
</dbReference>
<dbReference type="InterPro" id="IPR014606">
    <property type="entry name" value="Heptose_7-P_kinase"/>
</dbReference>
<feature type="domain" description="GHMP kinase N-terminal" evidence="6">
    <location>
        <begin position="55"/>
        <end position="131"/>
    </location>
</feature>
<dbReference type="Pfam" id="PF00288">
    <property type="entry name" value="GHMP_kinases_N"/>
    <property type="match status" value="1"/>
</dbReference>
<dbReference type="GO" id="GO:0050201">
    <property type="term" value="F:fucokinase activity"/>
    <property type="evidence" value="ECO:0007669"/>
    <property type="project" value="TreeGrafter"/>
</dbReference>
<dbReference type="OrthoDB" id="9812992at2"/>
<keyword evidence="4" id="KW-0067">ATP-binding</keyword>
<evidence type="ECO:0000256" key="5">
    <source>
        <dbReference type="ARBA" id="ARBA00038121"/>
    </source>
</evidence>
<dbReference type="PANTHER" id="PTHR32463">
    <property type="entry name" value="L-FUCOSE KINASE"/>
    <property type="match status" value="1"/>
</dbReference>
<reference evidence="8 9" key="1">
    <citation type="submission" date="2018-08" db="EMBL/GenBank/DDBJ databases">
        <title>Fibrisoma montanum sp. nov., isolated from Danxia mountain soil.</title>
        <authorList>
            <person name="Huang Y."/>
        </authorList>
    </citation>
    <scope>NUCLEOTIDE SEQUENCE [LARGE SCALE GENOMIC DNA]</scope>
    <source>
        <strain evidence="8 9">HYT19</strain>
    </source>
</reference>
<feature type="domain" description="GHMP kinase C-terminal" evidence="7">
    <location>
        <begin position="207"/>
        <end position="285"/>
    </location>
</feature>
<gene>
    <name evidence="8" type="ORF">DYU11_02495</name>
</gene>
<dbReference type="Proteomes" id="UP000283523">
    <property type="component" value="Unassembled WGS sequence"/>
</dbReference>
<evidence type="ECO:0000313" key="9">
    <source>
        <dbReference type="Proteomes" id="UP000283523"/>
    </source>
</evidence>
<organism evidence="8 9">
    <name type="scientific">Fibrisoma montanum</name>
    <dbReference type="NCBI Taxonomy" id="2305895"/>
    <lineage>
        <taxon>Bacteria</taxon>
        <taxon>Pseudomonadati</taxon>
        <taxon>Bacteroidota</taxon>
        <taxon>Cytophagia</taxon>
        <taxon>Cytophagales</taxon>
        <taxon>Spirosomataceae</taxon>
        <taxon>Fibrisoma</taxon>
    </lineage>
</organism>
<dbReference type="RefSeq" id="WP_119666053.1">
    <property type="nucleotide sequence ID" value="NZ_QXED01000001.1"/>
</dbReference>